<dbReference type="PANTHER" id="PTHR10807">
    <property type="entry name" value="MYOTUBULARIN-RELATED"/>
    <property type="match status" value="1"/>
</dbReference>
<gene>
    <name evidence="6" type="ORF">EHS24_002096</name>
</gene>
<feature type="region of interest" description="Disordered" evidence="4">
    <location>
        <begin position="760"/>
        <end position="815"/>
    </location>
</feature>
<dbReference type="InterPro" id="IPR011993">
    <property type="entry name" value="PH-like_dom_sf"/>
</dbReference>
<dbReference type="InterPro" id="IPR010569">
    <property type="entry name" value="Myotubularin-like_Pase_dom"/>
</dbReference>
<feature type="binding site" evidence="3">
    <location>
        <begin position="356"/>
        <end position="357"/>
    </location>
    <ligand>
        <name>substrate</name>
    </ligand>
</feature>
<evidence type="ECO:0000259" key="5">
    <source>
        <dbReference type="PROSITE" id="PS51339"/>
    </source>
</evidence>
<dbReference type="OrthoDB" id="271628at2759"/>
<accession>A0A427XHL2</accession>
<feature type="compositionally biased region" description="Pro residues" evidence="4">
    <location>
        <begin position="923"/>
        <end position="937"/>
    </location>
</feature>
<dbReference type="PROSITE" id="PS51339">
    <property type="entry name" value="PPASE_MYOTUBULARIN"/>
    <property type="match status" value="1"/>
</dbReference>
<proteinExistence type="inferred from homology"/>
<dbReference type="STRING" id="105984.A0A427XHL2"/>
<dbReference type="Gene3D" id="2.30.29.30">
    <property type="entry name" value="Pleckstrin-homology domain (PH domain)/Phosphotyrosine-binding domain (PTB)"/>
    <property type="match status" value="1"/>
</dbReference>
<reference evidence="6 7" key="1">
    <citation type="submission" date="2018-11" db="EMBL/GenBank/DDBJ databases">
        <title>Genome sequence of Apiotrichum porosum DSM 27194.</title>
        <authorList>
            <person name="Aliyu H."/>
            <person name="Gorte O."/>
            <person name="Ochsenreither K."/>
        </authorList>
    </citation>
    <scope>NUCLEOTIDE SEQUENCE [LARGE SCALE GENOMIC DNA]</scope>
    <source>
        <strain evidence="6 7">DSM 27194</strain>
    </source>
</reference>
<dbReference type="InterPro" id="IPR030564">
    <property type="entry name" value="Myotubularin"/>
</dbReference>
<organism evidence="6 7">
    <name type="scientific">Apiotrichum porosum</name>
    <dbReference type="NCBI Taxonomy" id="105984"/>
    <lineage>
        <taxon>Eukaryota</taxon>
        <taxon>Fungi</taxon>
        <taxon>Dikarya</taxon>
        <taxon>Basidiomycota</taxon>
        <taxon>Agaricomycotina</taxon>
        <taxon>Tremellomycetes</taxon>
        <taxon>Trichosporonales</taxon>
        <taxon>Trichosporonaceae</taxon>
        <taxon>Apiotrichum</taxon>
    </lineage>
</organism>
<dbReference type="GO" id="GO:0005737">
    <property type="term" value="C:cytoplasm"/>
    <property type="evidence" value="ECO:0007669"/>
    <property type="project" value="TreeGrafter"/>
</dbReference>
<feature type="binding site" evidence="3">
    <location>
        <begin position="420"/>
        <end position="426"/>
    </location>
    <ligand>
        <name>substrate</name>
    </ligand>
</feature>
<feature type="region of interest" description="Disordered" evidence="4">
    <location>
        <begin position="654"/>
        <end position="692"/>
    </location>
</feature>
<dbReference type="RefSeq" id="XP_028473518.1">
    <property type="nucleotide sequence ID" value="XM_028617840.1"/>
</dbReference>
<dbReference type="Proteomes" id="UP000279236">
    <property type="component" value="Unassembled WGS sequence"/>
</dbReference>
<evidence type="ECO:0000256" key="1">
    <source>
        <dbReference type="ARBA" id="ARBA00007471"/>
    </source>
</evidence>
<sequence length="966" mass="104909">MDALRVAKVERVVLACTTRDPPHTHIHVEGTLHLTPHHLIFRPNADSVVPGAETGSHAEPQAEKQEVWVPYPTINNLQRLPQSAAGRYPLFVGTKTFDSYTFLFEKDREGGAEDVWQSVKDCAVAQPESVEQLYAFFYTLPRSPVASTSKALPDTSVQNPLTLGEDDKPVGGAVTQAAPTSGWIAFNPRAEFARQGVGSRTKAWRFTDINRDYTFCPTYPSKMVVPSRISDTLLTYAAKYRSKARIPALSYLHWANHASITRSSQPMIGIKNTRSPQDERLVECIFTSHLSPDSAFSSTAGPSTTPPLHIYGATPTNLIIDARPTANAMANRAKGAGTENMDWYKGCKKEHLGIDNIHVMRNSLKSVAETLAEAEASQMPVDRERLRRSGWLKHIAAIMEGSVTIIKNIHVYSSHVLIHCSDGWDRTSQLSAIAQLCLDPYFRTIEGFKVLVEKDWLAFGHMFMQRSGHLSSDKLFTATPENFDQDEESDDDFGGAIKGAQAFFSSVTKTFTSSSHLKEISPVFHQFLDCVRQIQRQFPERFEFNEDYLLDLHYHLYACQFGTFLFDSERARRVPLGGKGKAYIDRTVSAWDWFDLPAQRQQYLNADYNPKLDDRESREHDADMGVLIPDAKDIKFWHRLFKRSEEDMNAPMSRFLAPETPSETPEEVDSSAEVSRQPSPRPPAPIRQDSAASSVAASVAGLPSPAAASSFARLPTTVNKNSSAAAQAGAGWNWSQLSNGLSTGALTAFNQIKTSASEAVKQLRESADDEMWGATPGSTAPGGSYAPGTGIGEASRGNLPRTALRMPSESNPWTVESPSAILAAEVASPSVATPSARNPPPSPKRETSASTTSSSWTHANPWGDAPVSRSLADLSLDDVAGRKAAASPATEVKPAPAPAPAPAPSPAPAPAVKVAPVATTPLDPTPVPVKEPEPAAPAPTKQATDDELLAAALGGDSKAWDPLGAL</sequence>
<dbReference type="GeneID" id="39586639"/>
<dbReference type="SUPFAM" id="SSF52799">
    <property type="entry name" value="(Phosphotyrosine protein) phosphatases II"/>
    <property type="match status" value="1"/>
</dbReference>
<feature type="active site" description="Phosphocysteine intermediate" evidence="2">
    <location>
        <position position="420"/>
    </location>
</feature>
<protein>
    <recommendedName>
        <fullName evidence="5">Myotubularin phosphatase domain-containing protein</fullName>
    </recommendedName>
</protein>
<dbReference type="InterPro" id="IPR029021">
    <property type="entry name" value="Prot-tyrosine_phosphatase-like"/>
</dbReference>
<dbReference type="GO" id="GO:0004438">
    <property type="term" value="F:phosphatidylinositol-3-phosphate phosphatase activity"/>
    <property type="evidence" value="ECO:0007669"/>
    <property type="project" value="TreeGrafter"/>
</dbReference>
<feature type="compositionally biased region" description="Pro residues" evidence="4">
    <location>
        <begin position="895"/>
        <end position="909"/>
    </location>
</feature>
<dbReference type="GO" id="GO:0046856">
    <property type="term" value="P:phosphatidylinositol dephosphorylation"/>
    <property type="evidence" value="ECO:0007669"/>
    <property type="project" value="TreeGrafter"/>
</dbReference>
<feature type="compositionally biased region" description="Low complexity" evidence="4">
    <location>
        <begin position="910"/>
        <end position="921"/>
    </location>
</feature>
<feature type="region of interest" description="Disordered" evidence="4">
    <location>
        <begin position="827"/>
        <end position="869"/>
    </location>
</feature>
<dbReference type="Pfam" id="PF21098">
    <property type="entry name" value="PH-GRAM_MTMR6-like"/>
    <property type="match status" value="1"/>
</dbReference>
<feature type="region of interest" description="Disordered" evidence="4">
    <location>
        <begin position="881"/>
        <end position="946"/>
    </location>
</feature>
<dbReference type="AlphaFoldDB" id="A0A427XHL2"/>
<evidence type="ECO:0000256" key="4">
    <source>
        <dbReference type="SAM" id="MobiDB-lite"/>
    </source>
</evidence>
<feature type="domain" description="Myotubularin phosphatase" evidence="5">
    <location>
        <begin position="182"/>
        <end position="641"/>
    </location>
</feature>
<dbReference type="SMART" id="SM00404">
    <property type="entry name" value="PTPc_motif"/>
    <property type="match status" value="1"/>
</dbReference>
<evidence type="ECO:0000313" key="6">
    <source>
        <dbReference type="EMBL" id="RSH78371.1"/>
    </source>
</evidence>
<comment type="caution">
    <text evidence="6">The sequence shown here is derived from an EMBL/GenBank/DDBJ whole genome shotgun (WGS) entry which is preliminary data.</text>
</comment>
<keyword evidence="7" id="KW-1185">Reference proteome</keyword>
<feature type="compositionally biased region" description="Polar residues" evidence="4">
    <location>
        <begin position="148"/>
        <end position="161"/>
    </location>
</feature>
<dbReference type="EMBL" id="RSCE01000012">
    <property type="protein sequence ID" value="RSH78371.1"/>
    <property type="molecule type" value="Genomic_DNA"/>
</dbReference>
<evidence type="ECO:0000313" key="7">
    <source>
        <dbReference type="Proteomes" id="UP000279236"/>
    </source>
</evidence>
<feature type="binding site" evidence="3">
    <location>
        <begin position="331"/>
        <end position="334"/>
    </location>
    <ligand>
        <name>substrate</name>
    </ligand>
</feature>
<dbReference type="InterPro" id="IPR048994">
    <property type="entry name" value="PH-GRAM_MTMR6-9"/>
</dbReference>
<evidence type="ECO:0000256" key="3">
    <source>
        <dbReference type="PIRSR" id="PIRSR630564-2"/>
    </source>
</evidence>
<dbReference type="GO" id="GO:0016020">
    <property type="term" value="C:membrane"/>
    <property type="evidence" value="ECO:0007669"/>
    <property type="project" value="TreeGrafter"/>
</dbReference>
<dbReference type="CDD" id="cd17666">
    <property type="entry name" value="PTP-MTM-like_fungal"/>
    <property type="match status" value="1"/>
</dbReference>
<dbReference type="InterPro" id="IPR003595">
    <property type="entry name" value="Tyr_Pase_cat"/>
</dbReference>
<dbReference type="Pfam" id="PF06602">
    <property type="entry name" value="Myotub-related"/>
    <property type="match status" value="1"/>
</dbReference>
<feature type="compositionally biased region" description="Low complexity" evidence="4">
    <location>
        <begin position="848"/>
        <end position="857"/>
    </location>
</feature>
<feature type="region of interest" description="Disordered" evidence="4">
    <location>
        <begin position="148"/>
        <end position="169"/>
    </location>
</feature>
<dbReference type="InterPro" id="IPR016130">
    <property type="entry name" value="Tyr_Pase_AS"/>
</dbReference>
<comment type="similarity">
    <text evidence="1">Belongs to the protein-tyrosine phosphatase family. Non-receptor class myotubularin subfamily.</text>
</comment>
<dbReference type="PANTHER" id="PTHR10807:SF128">
    <property type="entry name" value="PHOSPHATIDYLINOSITOL-3,5-BISPHOSPHATE 3-PHOSPHATASE"/>
    <property type="match status" value="1"/>
</dbReference>
<name>A0A427XHL2_9TREE</name>
<dbReference type="SUPFAM" id="SSF50729">
    <property type="entry name" value="PH domain-like"/>
    <property type="match status" value="1"/>
</dbReference>
<dbReference type="PROSITE" id="PS00383">
    <property type="entry name" value="TYR_PHOSPHATASE_1"/>
    <property type="match status" value="1"/>
</dbReference>
<evidence type="ECO:0000256" key="2">
    <source>
        <dbReference type="PIRSR" id="PIRSR630564-1"/>
    </source>
</evidence>